<gene>
    <name evidence="2" type="ORF">EG028_05910</name>
</gene>
<sequence length="123" mass="13791">MVKITFQITDTPTADTGLDALAYMEGDMQIHLHNTLFVSLPRTLLLDFAGFAQRWLDNHETSPSAYLPMNQEEAVLSIEKAGAGHYRITAANAEKGDFPPVKEEHVAEAFAKFLDELEKELRK</sequence>
<dbReference type="Proteomes" id="UP000279089">
    <property type="component" value="Unassembled WGS sequence"/>
</dbReference>
<evidence type="ECO:0000259" key="1">
    <source>
        <dbReference type="Pfam" id="PF25297"/>
    </source>
</evidence>
<feature type="domain" description="DUF7878" evidence="1">
    <location>
        <begin position="4"/>
        <end position="123"/>
    </location>
</feature>
<protein>
    <recommendedName>
        <fullName evidence="1">DUF7878 domain-containing protein</fullName>
    </recommendedName>
</protein>
<evidence type="ECO:0000313" key="3">
    <source>
        <dbReference type="Proteomes" id="UP000279089"/>
    </source>
</evidence>
<dbReference type="InterPro" id="IPR057200">
    <property type="entry name" value="DUF7878"/>
</dbReference>
<organism evidence="2 3">
    <name type="scientific">Chitinophaga barathri</name>
    <dbReference type="NCBI Taxonomy" id="1647451"/>
    <lineage>
        <taxon>Bacteria</taxon>
        <taxon>Pseudomonadati</taxon>
        <taxon>Bacteroidota</taxon>
        <taxon>Chitinophagia</taxon>
        <taxon>Chitinophagales</taxon>
        <taxon>Chitinophagaceae</taxon>
        <taxon>Chitinophaga</taxon>
    </lineage>
</organism>
<dbReference type="EMBL" id="RMBX01000003">
    <property type="protein sequence ID" value="RPD41702.1"/>
    <property type="molecule type" value="Genomic_DNA"/>
</dbReference>
<dbReference type="Pfam" id="PF25297">
    <property type="entry name" value="DUF7878"/>
    <property type="match status" value="1"/>
</dbReference>
<dbReference type="AlphaFoldDB" id="A0A3N4MCQ8"/>
<comment type="caution">
    <text evidence="2">The sequence shown here is derived from an EMBL/GenBank/DDBJ whole genome shotgun (WGS) entry which is preliminary data.</text>
</comment>
<accession>A0A3N4MCQ8</accession>
<keyword evidence="3" id="KW-1185">Reference proteome</keyword>
<name>A0A3N4MCQ8_9BACT</name>
<evidence type="ECO:0000313" key="2">
    <source>
        <dbReference type="EMBL" id="RPD41702.1"/>
    </source>
</evidence>
<dbReference type="RefSeq" id="WP_120514640.1">
    <property type="nucleotide sequence ID" value="NZ_QXZY01000002.1"/>
</dbReference>
<reference evidence="3" key="1">
    <citation type="submission" date="2018-11" db="EMBL/GenBank/DDBJ databases">
        <title>Chitinophaga lutea sp.nov., isolate from arsenic contaminated soil.</title>
        <authorList>
            <person name="Zong Y."/>
        </authorList>
    </citation>
    <scope>NUCLEOTIDE SEQUENCE [LARGE SCALE GENOMIC DNA]</scope>
    <source>
        <strain evidence="3">YLT18</strain>
    </source>
</reference>
<proteinExistence type="predicted"/>